<keyword evidence="8" id="KW-1015">Disulfide bond</keyword>
<keyword evidence="2 10" id="KW-0964">Secreted</keyword>
<keyword evidence="4 11" id="KW-0479">Metal-binding</keyword>
<keyword evidence="5" id="KW-0732">Signal</keyword>
<evidence type="ECO:0000256" key="11">
    <source>
        <dbReference type="PROSITE-ProRule" id="PRU01211"/>
    </source>
</evidence>
<sequence>MKNYVADEEDHSQSMSETIEEINADTKIDRALFQGDMLLTREQAEEILQDVKGNEVKRKKRQAYRNHKYPKNLWSHVYYSFHSNATEGAKRVFKKAIEIWQKDTCIDFYKHDYGRDRIVVINGSGCYSSVGKVGGLQYLSLAPKCVTVGIAAHEIGHALGLFHTHARHDRDDFIILNEQNFEKGTFSKFTKQTVHDSCNYNLTYDYGSIMHYEPLSFSRNGKPIMVPRDMNYMQTLGTRVSLSFYDKLITNLHYKCLDKCAGSSTICGNGGFPHPRNCSKCICPNGYGGDLCIERPSECGEVLTANASYQTLEDIVGEKGTSSPKDEYKTCTYWIQARMGSKIEVTLDYFSDGVRDYGCNLAGVEIKTASNKRRTGYRFCSTPKTRKRLISTHNIVPIITYSRTSPVKTVLRYRIAPDVATPSSLIEKPEPHLFANLDMCASR</sequence>
<dbReference type="PANTHER" id="PTHR10127:SF793">
    <property type="entry name" value="ZINC METALLOPROTEINASE NAS-31"/>
    <property type="match status" value="1"/>
</dbReference>
<evidence type="ECO:0000256" key="9">
    <source>
        <dbReference type="ARBA" id="ARBA00023180"/>
    </source>
</evidence>
<evidence type="ECO:0000256" key="4">
    <source>
        <dbReference type="ARBA" id="ARBA00022723"/>
    </source>
</evidence>
<feature type="active site" evidence="11">
    <location>
        <position position="154"/>
    </location>
</feature>
<evidence type="ECO:0000313" key="15">
    <source>
        <dbReference type="Proteomes" id="UP001196413"/>
    </source>
</evidence>
<protein>
    <recommendedName>
        <fullName evidence="10">Zinc metalloproteinase</fullName>
    </recommendedName>
</protein>
<organism evidence="14 15">
    <name type="scientific">Parelaphostrongylus tenuis</name>
    <name type="common">Meningeal worm</name>
    <dbReference type="NCBI Taxonomy" id="148309"/>
    <lineage>
        <taxon>Eukaryota</taxon>
        <taxon>Metazoa</taxon>
        <taxon>Ecdysozoa</taxon>
        <taxon>Nematoda</taxon>
        <taxon>Chromadorea</taxon>
        <taxon>Rhabditida</taxon>
        <taxon>Rhabditina</taxon>
        <taxon>Rhabditomorpha</taxon>
        <taxon>Strongyloidea</taxon>
        <taxon>Metastrongylidae</taxon>
        <taxon>Parelaphostrongylus</taxon>
    </lineage>
</organism>
<dbReference type="InterPro" id="IPR034035">
    <property type="entry name" value="Astacin-like_dom"/>
</dbReference>
<comment type="cofactor">
    <cofactor evidence="11 12">
        <name>Zn(2+)</name>
        <dbReference type="ChEBI" id="CHEBI:29105"/>
    </cofactor>
    <text evidence="11 12">Binds 1 zinc ion per subunit.</text>
</comment>
<dbReference type="EMBL" id="JAHQIW010003121">
    <property type="protein sequence ID" value="KAJ1357395.1"/>
    <property type="molecule type" value="Genomic_DNA"/>
</dbReference>
<dbReference type="GO" id="GO:0005576">
    <property type="term" value="C:extracellular region"/>
    <property type="evidence" value="ECO:0007669"/>
    <property type="project" value="UniProtKB-SubCell"/>
</dbReference>
<feature type="binding site" evidence="11">
    <location>
        <position position="163"/>
    </location>
    <ligand>
        <name>Zn(2+)</name>
        <dbReference type="ChEBI" id="CHEBI:29105"/>
        <note>catalytic</note>
    </ligand>
</feature>
<dbReference type="CDD" id="cd04280">
    <property type="entry name" value="ZnMc_astacin_like"/>
    <property type="match status" value="1"/>
</dbReference>
<evidence type="ECO:0000256" key="8">
    <source>
        <dbReference type="ARBA" id="ARBA00023157"/>
    </source>
</evidence>
<comment type="caution">
    <text evidence="11">Lacks conserved residue(s) required for the propagation of feature annotation.</text>
</comment>
<evidence type="ECO:0000256" key="10">
    <source>
        <dbReference type="PIRNR" id="PIRNR036365"/>
    </source>
</evidence>
<keyword evidence="15" id="KW-1185">Reference proteome</keyword>
<dbReference type="PROSITE" id="PS01186">
    <property type="entry name" value="EGF_2"/>
    <property type="match status" value="1"/>
</dbReference>
<dbReference type="Gene3D" id="2.60.120.290">
    <property type="entry name" value="Spermadhesin, CUB domain"/>
    <property type="match status" value="1"/>
</dbReference>
<comment type="subcellular location">
    <subcellularLocation>
        <location evidence="1 10">Secreted</location>
    </subcellularLocation>
</comment>
<dbReference type="GO" id="GO:0018996">
    <property type="term" value="P:molting cycle, collagen and cuticulin-based cuticle"/>
    <property type="evidence" value="ECO:0007669"/>
    <property type="project" value="InterPro"/>
</dbReference>
<keyword evidence="11 12" id="KW-0378">Hydrolase</keyword>
<dbReference type="SUPFAM" id="SSF49854">
    <property type="entry name" value="Spermadhesin, CUB domain"/>
    <property type="match status" value="1"/>
</dbReference>
<dbReference type="InterPro" id="IPR017050">
    <property type="entry name" value="Metallopeptidase_nem"/>
</dbReference>
<keyword evidence="6 11" id="KW-0862">Zinc</keyword>
<accession>A0AAD5MG87</accession>
<reference evidence="14" key="1">
    <citation type="submission" date="2021-06" db="EMBL/GenBank/DDBJ databases">
        <title>Parelaphostrongylus tenuis whole genome reference sequence.</title>
        <authorList>
            <person name="Garwood T.J."/>
            <person name="Larsen P.A."/>
            <person name="Fountain-Jones N.M."/>
            <person name="Garbe J.R."/>
            <person name="Macchietto M.G."/>
            <person name="Kania S.A."/>
            <person name="Gerhold R.W."/>
            <person name="Richards J.E."/>
            <person name="Wolf T.M."/>
        </authorList>
    </citation>
    <scope>NUCLEOTIDE SEQUENCE</scope>
    <source>
        <strain evidence="14">MNPRO001-30</strain>
        <tissue evidence="14">Meninges</tissue>
    </source>
</reference>
<dbReference type="SMART" id="SM00235">
    <property type="entry name" value="ZnMc"/>
    <property type="match status" value="1"/>
</dbReference>
<proteinExistence type="predicted"/>
<evidence type="ECO:0000256" key="1">
    <source>
        <dbReference type="ARBA" id="ARBA00004613"/>
    </source>
</evidence>
<dbReference type="Proteomes" id="UP001196413">
    <property type="component" value="Unassembled WGS sequence"/>
</dbReference>
<evidence type="ECO:0000259" key="13">
    <source>
        <dbReference type="PROSITE" id="PS51864"/>
    </source>
</evidence>
<dbReference type="InterPro" id="IPR001506">
    <property type="entry name" value="Peptidase_M12A"/>
</dbReference>
<keyword evidence="11 12" id="KW-0645">Protease</keyword>
<evidence type="ECO:0000256" key="7">
    <source>
        <dbReference type="ARBA" id="ARBA00023049"/>
    </source>
</evidence>
<dbReference type="PIRSF" id="PIRSF036365">
    <property type="entry name" value="Astacin_nematoda"/>
    <property type="match status" value="1"/>
</dbReference>
<dbReference type="GO" id="GO:0006508">
    <property type="term" value="P:proteolysis"/>
    <property type="evidence" value="ECO:0007669"/>
    <property type="project" value="UniProtKB-KW"/>
</dbReference>
<dbReference type="PANTHER" id="PTHR10127">
    <property type="entry name" value="DISCOIDIN, CUB, EGF, LAMININ , AND ZINC METALLOPROTEASE DOMAIN CONTAINING"/>
    <property type="match status" value="1"/>
</dbReference>
<dbReference type="GO" id="GO:0004222">
    <property type="term" value="F:metalloendopeptidase activity"/>
    <property type="evidence" value="ECO:0007669"/>
    <property type="project" value="UniProtKB-UniRule"/>
</dbReference>
<name>A0AAD5MG87_PARTN</name>
<dbReference type="InterPro" id="IPR035914">
    <property type="entry name" value="Sperma_CUB_dom_sf"/>
</dbReference>
<dbReference type="InterPro" id="IPR000742">
    <property type="entry name" value="EGF"/>
</dbReference>
<evidence type="ECO:0000256" key="6">
    <source>
        <dbReference type="ARBA" id="ARBA00022833"/>
    </source>
</evidence>
<feature type="binding site" evidence="11">
    <location>
        <position position="157"/>
    </location>
    <ligand>
        <name>Zn(2+)</name>
        <dbReference type="ChEBI" id="CHEBI:29105"/>
        <note>catalytic</note>
    </ligand>
</feature>
<evidence type="ECO:0000313" key="14">
    <source>
        <dbReference type="EMBL" id="KAJ1357395.1"/>
    </source>
</evidence>
<dbReference type="PROSITE" id="PS00022">
    <property type="entry name" value="EGF_1"/>
    <property type="match status" value="1"/>
</dbReference>
<keyword evidence="3" id="KW-0245">EGF-like domain</keyword>
<feature type="binding site" evidence="11">
    <location>
        <position position="153"/>
    </location>
    <ligand>
        <name>Zn(2+)</name>
        <dbReference type="ChEBI" id="CHEBI:29105"/>
        <note>catalytic</note>
    </ligand>
</feature>
<dbReference type="InterPro" id="IPR024079">
    <property type="entry name" value="MetalloPept_cat_dom_sf"/>
</dbReference>
<dbReference type="Pfam" id="PF01400">
    <property type="entry name" value="Astacin"/>
    <property type="match status" value="1"/>
</dbReference>
<keyword evidence="9" id="KW-0325">Glycoprotein</keyword>
<dbReference type="PRINTS" id="PR00480">
    <property type="entry name" value="ASTACIN"/>
</dbReference>
<evidence type="ECO:0000256" key="5">
    <source>
        <dbReference type="ARBA" id="ARBA00022729"/>
    </source>
</evidence>
<dbReference type="PROSITE" id="PS51864">
    <property type="entry name" value="ASTACIN"/>
    <property type="match status" value="1"/>
</dbReference>
<dbReference type="InterPro" id="IPR006026">
    <property type="entry name" value="Peptidase_Metallo"/>
</dbReference>
<evidence type="ECO:0000256" key="12">
    <source>
        <dbReference type="RuleBase" id="RU361183"/>
    </source>
</evidence>
<evidence type="ECO:0000256" key="3">
    <source>
        <dbReference type="ARBA" id="ARBA00022536"/>
    </source>
</evidence>
<gene>
    <name evidence="14" type="primary">NAS-31_53</name>
    <name evidence="14" type="ORF">KIN20_015532</name>
</gene>
<evidence type="ECO:0000256" key="2">
    <source>
        <dbReference type="ARBA" id="ARBA00022525"/>
    </source>
</evidence>
<dbReference type="AlphaFoldDB" id="A0AAD5MG87"/>
<dbReference type="Gene3D" id="3.40.390.10">
    <property type="entry name" value="Collagenase (Catalytic Domain)"/>
    <property type="match status" value="1"/>
</dbReference>
<dbReference type="GO" id="GO:0008270">
    <property type="term" value="F:zinc ion binding"/>
    <property type="evidence" value="ECO:0007669"/>
    <property type="project" value="UniProtKB-UniRule"/>
</dbReference>
<comment type="caution">
    <text evidence="14">The sequence shown here is derived from an EMBL/GenBank/DDBJ whole genome shotgun (WGS) entry which is preliminary data.</text>
</comment>
<keyword evidence="7 11" id="KW-0482">Metalloprotease</keyword>
<feature type="domain" description="Peptidase M12A" evidence="13">
    <location>
        <begin position="62"/>
        <end position="257"/>
    </location>
</feature>
<dbReference type="SUPFAM" id="SSF55486">
    <property type="entry name" value="Metalloproteases ('zincins'), catalytic domain"/>
    <property type="match status" value="1"/>
</dbReference>